<evidence type="ECO:0000313" key="1">
    <source>
        <dbReference type="EMBL" id="MBB6348764.1"/>
    </source>
</evidence>
<evidence type="ECO:0000313" key="2">
    <source>
        <dbReference type="Proteomes" id="UP000583800"/>
    </source>
</evidence>
<dbReference type="AlphaFoldDB" id="A0A7X0C8Q5"/>
<comment type="caution">
    <text evidence="1">The sequence shown here is derived from an EMBL/GenBank/DDBJ whole genome shotgun (WGS) entry which is preliminary data.</text>
</comment>
<accession>A0A7X0C8Q5</accession>
<name>A0A7X0C8Q5_9ACTN</name>
<dbReference type="EMBL" id="JACHJB010000002">
    <property type="protein sequence ID" value="MBB6348764.1"/>
    <property type="molecule type" value="Genomic_DNA"/>
</dbReference>
<dbReference type="RefSeq" id="WP_185086453.1">
    <property type="nucleotide sequence ID" value="NZ_JACHJB010000002.1"/>
</dbReference>
<dbReference type="GO" id="GO:0008233">
    <property type="term" value="F:peptidase activity"/>
    <property type="evidence" value="ECO:0007669"/>
    <property type="project" value="UniProtKB-KW"/>
</dbReference>
<reference evidence="1 2" key="1">
    <citation type="submission" date="2020-08" db="EMBL/GenBank/DDBJ databases">
        <title>Sequencing the genomes of 1000 actinobacteria strains.</title>
        <authorList>
            <person name="Klenk H.-P."/>
        </authorList>
    </citation>
    <scope>NUCLEOTIDE SEQUENCE [LARGE SCALE GENOMIC DNA]</scope>
    <source>
        <strain evidence="1 2">DSM 45913</strain>
    </source>
</reference>
<dbReference type="Proteomes" id="UP000583800">
    <property type="component" value="Unassembled WGS sequence"/>
</dbReference>
<keyword evidence="1" id="KW-0645">Protease</keyword>
<proteinExistence type="predicted"/>
<dbReference type="GO" id="GO:0006508">
    <property type="term" value="P:proteolysis"/>
    <property type="evidence" value="ECO:0007669"/>
    <property type="project" value="UniProtKB-KW"/>
</dbReference>
<organism evidence="1 2">
    <name type="scientific">Nonomuraea muscovyensis</name>
    <dbReference type="NCBI Taxonomy" id="1124761"/>
    <lineage>
        <taxon>Bacteria</taxon>
        <taxon>Bacillati</taxon>
        <taxon>Actinomycetota</taxon>
        <taxon>Actinomycetes</taxon>
        <taxon>Streptosporangiales</taxon>
        <taxon>Streptosporangiaceae</taxon>
        <taxon>Nonomuraea</taxon>
    </lineage>
</organism>
<gene>
    <name evidence="1" type="ORF">FHU36_005309</name>
</gene>
<sequence>MTAPALNKVIHLLEGSGINAQLIKRVPGEVNTASDQFSSSRLMVYADGGWRVATISVAARSGAYRVEPARTGRDNEKLPDRVEMVPVHRPARVALLVAANEGRA</sequence>
<keyword evidence="2" id="KW-1185">Reference proteome</keyword>
<keyword evidence="1" id="KW-0378">Hydrolase</keyword>
<protein>
    <submittedName>
        <fullName evidence="1">Lon protease-like protein</fullName>
    </submittedName>
</protein>